<evidence type="ECO:0000256" key="6">
    <source>
        <dbReference type="ARBA" id="ARBA00022989"/>
    </source>
</evidence>
<dbReference type="GO" id="GO:0015450">
    <property type="term" value="F:protein-transporting ATPase activity"/>
    <property type="evidence" value="ECO:0007669"/>
    <property type="project" value="InterPro"/>
</dbReference>
<comment type="similarity">
    <text evidence="12">Belongs to the SecD/SecF family. SecF subfamily.</text>
</comment>
<comment type="similarity">
    <text evidence="11">In the N-terminal section; belongs to the SecD/SecF family. SecD subfamily.</text>
</comment>
<evidence type="ECO:0000256" key="4">
    <source>
        <dbReference type="ARBA" id="ARBA00022692"/>
    </source>
</evidence>
<protein>
    <recommendedName>
        <fullName evidence="12">Protein-export membrane protein SecF</fullName>
    </recommendedName>
</protein>
<dbReference type="PANTHER" id="PTHR30081">
    <property type="entry name" value="PROTEIN-EXPORT MEMBRANE PROTEIN SEC"/>
    <property type="match status" value="1"/>
</dbReference>
<dbReference type="InterPro" id="IPR022813">
    <property type="entry name" value="SecD/SecF_arch_bac"/>
</dbReference>
<evidence type="ECO:0000256" key="8">
    <source>
        <dbReference type="ARBA" id="ARBA00023136"/>
    </source>
</evidence>
<dbReference type="Pfam" id="PF07549">
    <property type="entry name" value="Sec_GG"/>
    <property type="match status" value="1"/>
</dbReference>
<comment type="similarity">
    <text evidence="10">In the C-terminal section; belongs to the SecD/SecF family. SecF subfamily.</text>
</comment>
<dbReference type="EMBL" id="VGIY01000005">
    <property type="protein sequence ID" value="MBM3316314.1"/>
    <property type="molecule type" value="Genomic_DNA"/>
</dbReference>
<dbReference type="GO" id="GO:0006605">
    <property type="term" value="P:protein targeting"/>
    <property type="evidence" value="ECO:0007669"/>
    <property type="project" value="UniProtKB-UniRule"/>
</dbReference>
<keyword evidence="4 12" id="KW-0812">Transmembrane</keyword>
<dbReference type="GO" id="GO:0005886">
    <property type="term" value="C:plasma membrane"/>
    <property type="evidence" value="ECO:0007669"/>
    <property type="project" value="UniProtKB-SubCell"/>
</dbReference>
<dbReference type="Gene3D" id="1.20.1640.10">
    <property type="entry name" value="Multidrug efflux transporter AcrB transmembrane domain"/>
    <property type="match status" value="1"/>
</dbReference>
<feature type="transmembrane region" description="Helical" evidence="12">
    <location>
        <begin position="196"/>
        <end position="216"/>
    </location>
</feature>
<dbReference type="NCBIfam" id="TIGR00966">
    <property type="entry name" value="transloc_SecF"/>
    <property type="match status" value="1"/>
</dbReference>
<evidence type="ECO:0000313" key="15">
    <source>
        <dbReference type="Proteomes" id="UP000748308"/>
    </source>
</evidence>
<proteinExistence type="inferred from homology"/>
<evidence type="ECO:0000256" key="11">
    <source>
        <dbReference type="ARBA" id="ARBA00061053"/>
    </source>
</evidence>
<evidence type="ECO:0000256" key="5">
    <source>
        <dbReference type="ARBA" id="ARBA00022927"/>
    </source>
</evidence>
<keyword evidence="3 12" id="KW-1003">Cell membrane</keyword>
<dbReference type="PANTHER" id="PTHR30081:SF8">
    <property type="entry name" value="PROTEIN TRANSLOCASE SUBUNIT SECF"/>
    <property type="match status" value="1"/>
</dbReference>
<evidence type="ECO:0000256" key="2">
    <source>
        <dbReference type="ARBA" id="ARBA00022448"/>
    </source>
</evidence>
<dbReference type="InterPro" id="IPR022645">
    <property type="entry name" value="SecD/SecF_bac"/>
</dbReference>
<name>A0A937X936_UNCEI</name>
<dbReference type="InterPro" id="IPR055344">
    <property type="entry name" value="SecD_SecF_C_bact"/>
</dbReference>
<evidence type="ECO:0000256" key="1">
    <source>
        <dbReference type="ARBA" id="ARBA00004651"/>
    </source>
</evidence>
<evidence type="ECO:0000256" key="10">
    <source>
        <dbReference type="ARBA" id="ARBA00060856"/>
    </source>
</evidence>
<feature type="transmembrane region" description="Helical" evidence="12">
    <location>
        <begin position="167"/>
        <end position="189"/>
    </location>
</feature>
<keyword evidence="5 12" id="KW-0653">Protein transport</keyword>
<accession>A0A937X936</accession>
<dbReference type="GO" id="GO:0043952">
    <property type="term" value="P:protein transport by the Sec complex"/>
    <property type="evidence" value="ECO:0007669"/>
    <property type="project" value="UniProtKB-UniRule"/>
</dbReference>
<comment type="caution">
    <text evidence="14">The sequence shown here is derived from an EMBL/GenBank/DDBJ whole genome shotgun (WGS) entry which is preliminary data.</text>
</comment>
<dbReference type="Proteomes" id="UP000748308">
    <property type="component" value="Unassembled WGS sequence"/>
</dbReference>
<comment type="subunit">
    <text evidence="12">Forms a complex with SecD. Part of the essential Sec protein translocation apparatus which comprises SecA, SecYEG and auxiliary proteins SecDF. Other proteins may also be involved.</text>
</comment>
<dbReference type="SUPFAM" id="SSF82866">
    <property type="entry name" value="Multidrug efflux transporter AcrB transmembrane domain"/>
    <property type="match status" value="1"/>
</dbReference>
<feature type="transmembrane region" description="Helical" evidence="12">
    <location>
        <begin position="20"/>
        <end position="40"/>
    </location>
</feature>
<dbReference type="InterPro" id="IPR022646">
    <property type="entry name" value="SecD/SecF_CS"/>
</dbReference>
<comment type="function">
    <text evidence="9 12">Part of the Sec protein translocase complex. Interacts with the SecYEG preprotein conducting channel. SecDF uses the proton motive force (PMF) to complete protein translocation after the ATP-dependent function of SecA.</text>
</comment>
<keyword evidence="6 12" id="KW-1133">Transmembrane helix</keyword>
<dbReference type="InterPro" id="IPR048634">
    <property type="entry name" value="SecD_SecF_C"/>
</dbReference>
<dbReference type="GO" id="GO:0065002">
    <property type="term" value="P:intracellular protein transmembrane transport"/>
    <property type="evidence" value="ECO:0007669"/>
    <property type="project" value="UniProtKB-UniRule"/>
</dbReference>
<comment type="subcellular location">
    <subcellularLocation>
        <location evidence="1 12">Cell membrane</location>
        <topology evidence="1 12">Multi-pass membrane protein</topology>
    </subcellularLocation>
</comment>
<dbReference type="HAMAP" id="MF_01464_B">
    <property type="entry name" value="SecF_B"/>
    <property type="match status" value="1"/>
</dbReference>
<dbReference type="AlphaFoldDB" id="A0A937X936"/>
<organism evidence="14 15">
    <name type="scientific">Eiseniibacteriota bacterium</name>
    <dbReference type="NCBI Taxonomy" id="2212470"/>
    <lineage>
        <taxon>Bacteria</taxon>
        <taxon>Candidatus Eiseniibacteriota</taxon>
    </lineage>
</organism>
<dbReference type="NCBIfam" id="TIGR00916">
    <property type="entry name" value="2A0604s01"/>
    <property type="match status" value="1"/>
</dbReference>
<gene>
    <name evidence="12 14" type="primary">secF</name>
    <name evidence="14" type="ORF">FJY75_00535</name>
</gene>
<evidence type="ECO:0000313" key="14">
    <source>
        <dbReference type="EMBL" id="MBM3316314.1"/>
    </source>
</evidence>
<feature type="transmembrane region" description="Helical" evidence="12">
    <location>
        <begin position="243"/>
        <end position="264"/>
    </location>
</feature>
<feature type="domain" description="Protein export membrane protein SecD/SecF C-terminal" evidence="13">
    <location>
        <begin position="124"/>
        <end position="299"/>
    </location>
</feature>
<dbReference type="FunFam" id="1.20.1640.10:FF:000024">
    <property type="entry name" value="Multifunctional fusion protein"/>
    <property type="match status" value="1"/>
</dbReference>
<dbReference type="Pfam" id="PF02355">
    <property type="entry name" value="SecD_SecF_C"/>
    <property type="match status" value="1"/>
</dbReference>
<reference evidence="14" key="1">
    <citation type="submission" date="2019-03" db="EMBL/GenBank/DDBJ databases">
        <title>Lake Tanganyika Metagenome-Assembled Genomes (MAGs).</title>
        <authorList>
            <person name="Tran P."/>
        </authorList>
    </citation>
    <scope>NUCLEOTIDE SEQUENCE</scope>
    <source>
        <strain evidence="14">M_DeepCast_400m_m2_100</strain>
    </source>
</reference>
<evidence type="ECO:0000256" key="3">
    <source>
        <dbReference type="ARBA" id="ARBA00022475"/>
    </source>
</evidence>
<evidence type="ECO:0000256" key="7">
    <source>
        <dbReference type="ARBA" id="ARBA00023010"/>
    </source>
</evidence>
<evidence type="ECO:0000259" key="13">
    <source>
        <dbReference type="Pfam" id="PF02355"/>
    </source>
</evidence>
<sequence>MLTILQNTRFDFMGKRRPFYFVSAAIILAGIVSIIAHGGLRLGIDFAGGRLIEYRLSQELPIGELRDAVSRAGFAQAELQRVRGTAQFLVRIPGGAEAETRGGEATPSTLIRRALEQGRPGLTAELLREESIGAKVGKEIRSQAFWAILIAMGLILIYIGLRFEFWFGVGGVLALAHDVLITLGILSLLNREITMTVVAALLTIVGFSINDTIVVYDRVREQMVKLRRESFESVLNISVNQTLSRTVITSFTVLLTSVMLLLLGGEVIRDFALAMTVGVLTGTYSSIFIASAAVLDLRRKGQAKAAA</sequence>
<keyword evidence="7 12" id="KW-0811">Translocation</keyword>
<keyword evidence="2 12" id="KW-0813">Transport</keyword>
<evidence type="ECO:0000256" key="9">
    <source>
        <dbReference type="ARBA" id="ARBA00059018"/>
    </source>
</evidence>
<feature type="transmembrane region" description="Helical" evidence="12">
    <location>
        <begin position="271"/>
        <end position="295"/>
    </location>
</feature>
<evidence type="ECO:0000256" key="12">
    <source>
        <dbReference type="HAMAP-Rule" id="MF_01464"/>
    </source>
</evidence>
<dbReference type="PRINTS" id="PR01755">
    <property type="entry name" value="SECFTRNLCASE"/>
</dbReference>
<dbReference type="InterPro" id="IPR005665">
    <property type="entry name" value="SecF_bac"/>
</dbReference>
<feature type="transmembrane region" description="Helical" evidence="12">
    <location>
        <begin position="144"/>
        <end position="161"/>
    </location>
</feature>
<keyword evidence="8 12" id="KW-0472">Membrane</keyword>